<evidence type="ECO:0000256" key="12">
    <source>
        <dbReference type="SAM" id="MobiDB-lite"/>
    </source>
</evidence>
<protein>
    <recommendedName>
        <fullName evidence="2">[histone H3]-lysine(27) N-trimethyltransferase</fullName>
        <ecNumber evidence="2">2.1.1.356</ecNumber>
    </recommendedName>
</protein>
<evidence type="ECO:0000256" key="8">
    <source>
        <dbReference type="ARBA" id="ARBA00023015"/>
    </source>
</evidence>
<dbReference type="InterPro" id="IPR041355">
    <property type="entry name" value="Pre-SET_CXC"/>
</dbReference>
<evidence type="ECO:0000259" key="13">
    <source>
        <dbReference type="PROSITE" id="PS50280"/>
    </source>
</evidence>
<dbReference type="InterPro" id="IPR033467">
    <property type="entry name" value="Tesmin/TSO1-like_CXC"/>
</dbReference>
<reference evidence="15" key="3">
    <citation type="submission" date="2025-09" db="UniProtKB">
        <authorList>
            <consortium name="Ensembl"/>
        </authorList>
    </citation>
    <scope>IDENTIFICATION</scope>
</reference>
<dbReference type="EC" id="2.1.1.356" evidence="2"/>
<dbReference type="GO" id="GO:0035098">
    <property type="term" value="C:ESC/E(Z) complex"/>
    <property type="evidence" value="ECO:0007669"/>
    <property type="project" value="TreeGrafter"/>
</dbReference>
<evidence type="ECO:0000256" key="5">
    <source>
        <dbReference type="ARBA" id="ARBA00022679"/>
    </source>
</evidence>
<accession>G3P0V9</accession>
<dbReference type="PROSITE" id="PS50280">
    <property type="entry name" value="SET"/>
    <property type="match status" value="1"/>
</dbReference>
<comment type="catalytic activity">
    <reaction evidence="11">
        <text>L-lysyl(27)-[histone H3] + 3 S-adenosyl-L-methionine = N(6),N(6),N(6)-trimethyl-L-lysyl(27)-[histone H3] + 3 S-adenosyl-L-homocysteine + 3 H(+)</text>
        <dbReference type="Rhea" id="RHEA:60292"/>
        <dbReference type="Rhea" id="RHEA-COMP:15535"/>
        <dbReference type="Rhea" id="RHEA-COMP:15548"/>
        <dbReference type="ChEBI" id="CHEBI:15378"/>
        <dbReference type="ChEBI" id="CHEBI:29969"/>
        <dbReference type="ChEBI" id="CHEBI:57856"/>
        <dbReference type="ChEBI" id="CHEBI:59789"/>
        <dbReference type="ChEBI" id="CHEBI:61961"/>
        <dbReference type="EC" id="2.1.1.356"/>
    </reaction>
</comment>
<organism evidence="15 16">
    <name type="scientific">Gasterosteus aculeatus aculeatus</name>
    <name type="common">three-spined stickleback</name>
    <dbReference type="NCBI Taxonomy" id="481459"/>
    <lineage>
        <taxon>Eukaryota</taxon>
        <taxon>Metazoa</taxon>
        <taxon>Chordata</taxon>
        <taxon>Craniata</taxon>
        <taxon>Vertebrata</taxon>
        <taxon>Euteleostomi</taxon>
        <taxon>Actinopterygii</taxon>
        <taxon>Neopterygii</taxon>
        <taxon>Teleostei</taxon>
        <taxon>Neoteleostei</taxon>
        <taxon>Acanthomorphata</taxon>
        <taxon>Eupercaria</taxon>
        <taxon>Perciformes</taxon>
        <taxon>Cottioidei</taxon>
        <taxon>Gasterosteales</taxon>
        <taxon>Gasterosteidae</taxon>
        <taxon>Gasterosteus</taxon>
    </lineage>
</organism>
<evidence type="ECO:0000259" key="14">
    <source>
        <dbReference type="PROSITE" id="PS51633"/>
    </source>
</evidence>
<dbReference type="Gene3D" id="2.170.270.10">
    <property type="entry name" value="SET domain"/>
    <property type="match status" value="1"/>
</dbReference>
<name>G3P0V9_GASAC</name>
<dbReference type="FunFam" id="2.170.270.10:FF:000001">
    <property type="entry name" value="Putative histone-lysine N-methyltransferase EZH2"/>
    <property type="match status" value="1"/>
</dbReference>
<comment type="subcellular location">
    <subcellularLocation>
        <location evidence="1">Nucleus</location>
    </subcellularLocation>
</comment>
<dbReference type="InterPro" id="IPR046341">
    <property type="entry name" value="SET_dom_sf"/>
</dbReference>
<dbReference type="GO" id="GO:0031507">
    <property type="term" value="P:heterochromatin formation"/>
    <property type="evidence" value="ECO:0007669"/>
    <property type="project" value="TreeGrafter"/>
</dbReference>
<dbReference type="InterPro" id="IPR048358">
    <property type="entry name" value="EZH1/2_MCSS"/>
</dbReference>
<dbReference type="STRING" id="69293.ENSGACP00000011232"/>
<dbReference type="Proteomes" id="UP000007635">
    <property type="component" value="Chromosome XI"/>
</dbReference>
<dbReference type="AlphaFoldDB" id="G3P0V9"/>
<keyword evidence="9" id="KW-0804">Transcription</keyword>
<dbReference type="OMA" id="EETHANS"/>
<reference evidence="15" key="2">
    <citation type="submission" date="2025-08" db="UniProtKB">
        <authorList>
            <consortium name="Ensembl"/>
        </authorList>
    </citation>
    <scope>IDENTIFICATION</scope>
</reference>
<evidence type="ECO:0000256" key="11">
    <source>
        <dbReference type="ARBA" id="ARBA00048568"/>
    </source>
</evidence>
<keyword evidence="10" id="KW-0539">Nucleus</keyword>
<feature type="domain" description="CXC" evidence="14">
    <location>
        <begin position="477"/>
        <end position="579"/>
    </location>
</feature>
<dbReference type="InterPro" id="IPR001214">
    <property type="entry name" value="SET_dom"/>
</dbReference>
<dbReference type="InterPro" id="IPR045318">
    <property type="entry name" value="EZH1/2-like"/>
</dbReference>
<dbReference type="SMART" id="SM01114">
    <property type="entry name" value="CXC"/>
    <property type="match status" value="1"/>
</dbReference>
<dbReference type="FunCoup" id="G3P0V9">
    <property type="interactions" value="722"/>
</dbReference>
<feature type="compositionally biased region" description="Low complexity" evidence="12">
    <location>
        <begin position="359"/>
        <end position="373"/>
    </location>
</feature>
<evidence type="ECO:0000256" key="6">
    <source>
        <dbReference type="ARBA" id="ARBA00022691"/>
    </source>
</evidence>
<reference evidence="15 16" key="1">
    <citation type="journal article" date="2021" name="G3 (Bethesda)">
        <title>Improved contiguity of the threespine stickleback genome using long-read sequencing.</title>
        <authorList>
            <person name="Nath S."/>
            <person name="Shaw D.E."/>
            <person name="White M.A."/>
        </authorList>
    </citation>
    <scope>NUCLEOTIDE SEQUENCE [LARGE SCALE GENOMIC DNA]</scope>
    <source>
        <strain evidence="15 16">Lake Benthic</strain>
    </source>
</reference>
<keyword evidence="7" id="KW-0156">Chromatin regulator</keyword>
<evidence type="ECO:0000256" key="2">
    <source>
        <dbReference type="ARBA" id="ARBA00012186"/>
    </source>
</evidence>
<feature type="compositionally biased region" description="Low complexity" evidence="12">
    <location>
        <begin position="1"/>
        <end position="19"/>
    </location>
</feature>
<keyword evidence="3" id="KW-0678">Repressor</keyword>
<dbReference type="GO" id="GO:0003682">
    <property type="term" value="F:chromatin binding"/>
    <property type="evidence" value="ECO:0007669"/>
    <property type="project" value="TreeGrafter"/>
</dbReference>
<evidence type="ECO:0000256" key="10">
    <source>
        <dbReference type="ARBA" id="ARBA00023242"/>
    </source>
</evidence>
<sequence>MEETTAAGPEPGSGAAAPAAPKPQPPSFVPSRSLMEWRRRVKSEYMRLCQVKRLKKVEKVKTLFMSNRKKIEQQTNLLNAEWSRLRIQSIPLSTSGGAVANKKCTVEFGFPEFKAQAIAMRPLSTVTGIPFMYSWSPLQHNFMVEDETFLHNIPYMGDEVLEQDEAFLEELIDNYDGVHGDRGWCRIDNAAPVTLYATAPLPMTLMFSFFLSPKVSDSSSSKKVPNENIFSAIASMFPYKGTTEELKEKYKDLVEPPQPVKLPPLCTPSLDGPFAKSVQREQSLHSFHTLFCRRCFKYDCFLHPFHATPNVYKRKSKEIRVETEPCGADCFLLEKGAKEFVDQNMLRSQRSRRRRKQPRPASSSCPGPSASAEEAQEGCSDHETTSSSEGNSRCPTPTKLRPGDDDGEQQQAGAVVQWSGAEESLFRVLHGTYFNNFCSIARLIGTKNCKEKVLIHRVPPADGGIAPQKKKRKHRLWAKIQLKKDNLSNQVCKYQPCDHPDHPCDSSCPCVMSQNFCEKFCQCVHECQNRFPGCRCKTQCNTKQCPCYLAVRECDPDLCMTCGTAEHWDSKSISCKNCSIQRGLKKHLLLAPSDVAGWGTFIKEPVQKNEFISEYCGELISQDEADRRGRIYDKYMSSFLFNLNNDFVVDATRKGNKIRFANHSVNPNCYAKVVMVNGDHRIGIFAKRAIRQGEELFFDYR</sequence>
<dbReference type="InParanoid" id="G3P0V9"/>
<feature type="compositionally biased region" description="Polar residues" evidence="12">
    <location>
        <begin position="385"/>
        <end position="395"/>
    </location>
</feature>
<feature type="region of interest" description="Disordered" evidence="12">
    <location>
        <begin position="1"/>
        <end position="31"/>
    </location>
</feature>
<dbReference type="InterPro" id="IPR041343">
    <property type="entry name" value="PRC2_HTH_1"/>
</dbReference>
<dbReference type="OrthoDB" id="6141102at2759"/>
<dbReference type="SUPFAM" id="SSF82199">
    <property type="entry name" value="SET domain"/>
    <property type="match status" value="1"/>
</dbReference>
<dbReference type="Pfam" id="PF18118">
    <property type="entry name" value="PRC2_HTH_1"/>
    <property type="match status" value="1"/>
</dbReference>
<gene>
    <name evidence="15" type="primary">EZH1</name>
</gene>
<evidence type="ECO:0000256" key="1">
    <source>
        <dbReference type="ARBA" id="ARBA00004123"/>
    </source>
</evidence>
<dbReference type="PROSITE" id="PS51633">
    <property type="entry name" value="CXC"/>
    <property type="match status" value="1"/>
</dbReference>
<dbReference type="Bgee" id="ENSGACG00000008492">
    <property type="expression patterns" value="Expressed in diencephalon and 11 other cell types or tissues"/>
</dbReference>
<dbReference type="Pfam" id="PF21358">
    <property type="entry name" value="Ezh2_MCSS"/>
    <property type="match status" value="1"/>
</dbReference>
<evidence type="ECO:0000313" key="16">
    <source>
        <dbReference type="Proteomes" id="UP000007635"/>
    </source>
</evidence>
<proteinExistence type="predicted"/>
<dbReference type="GO" id="GO:0140951">
    <property type="term" value="F:histone H3K27 trimethyltransferase activity"/>
    <property type="evidence" value="ECO:0007669"/>
    <property type="project" value="UniProtKB-EC"/>
</dbReference>
<dbReference type="Pfam" id="PF00856">
    <property type="entry name" value="SET"/>
    <property type="match status" value="1"/>
</dbReference>
<keyword evidence="5" id="KW-0808">Transferase</keyword>
<keyword evidence="6" id="KW-0949">S-adenosyl-L-methionine</keyword>
<dbReference type="SMART" id="SM00317">
    <property type="entry name" value="SET"/>
    <property type="match status" value="1"/>
</dbReference>
<dbReference type="GO" id="GO:0032259">
    <property type="term" value="P:methylation"/>
    <property type="evidence" value="ECO:0007669"/>
    <property type="project" value="UniProtKB-KW"/>
</dbReference>
<dbReference type="Ensembl" id="ENSGACT00000011255.2">
    <property type="protein sequence ID" value="ENSGACP00000011232.2"/>
    <property type="gene ID" value="ENSGACG00000008492.2"/>
</dbReference>
<dbReference type="Pfam" id="PF18264">
    <property type="entry name" value="preSET_CXC"/>
    <property type="match status" value="1"/>
</dbReference>
<dbReference type="InterPro" id="IPR001005">
    <property type="entry name" value="SANT/Myb"/>
</dbReference>
<evidence type="ECO:0000256" key="9">
    <source>
        <dbReference type="ARBA" id="ARBA00023163"/>
    </source>
</evidence>
<evidence type="ECO:0000256" key="3">
    <source>
        <dbReference type="ARBA" id="ARBA00022491"/>
    </source>
</evidence>
<dbReference type="PANTHER" id="PTHR45747:SF20">
    <property type="entry name" value="[HISTONE H3]-LYSINE(27) N-TRIMETHYLTRANSFERASE"/>
    <property type="match status" value="1"/>
</dbReference>
<keyword evidence="4" id="KW-0489">Methyltransferase</keyword>
<dbReference type="InterPro" id="IPR026489">
    <property type="entry name" value="CXC_dom"/>
</dbReference>
<dbReference type="Pfam" id="PF11616">
    <property type="entry name" value="EZH2_WD-Binding"/>
    <property type="match status" value="1"/>
</dbReference>
<evidence type="ECO:0000256" key="4">
    <source>
        <dbReference type="ARBA" id="ARBA00022603"/>
    </source>
</evidence>
<feature type="domain" description="SET" evidence="13">
    <location>
        <begin position="586"/>
        <end position="701"/>
    </location>
</feature>
<dbReference type="CDD" id="cd00167">
    <property type="entry name" value="SANT"/>
    <property type="match status" value="1"/>
</dbReference>
<evidence type="ECO:0000313" key="15">
    <source>
        <dbReference type="Ensembl" id="ENSGACP00000011232.2"/>
    </source>
</evidence>
<feature type="compositionally biased region" description="Basic residues" evidence="12">
    <location>
        <begin position="349"/>
        <end position="358"/>
    </location>
</feature>
<evidence type="ECO:0000256" key="7">
    <source>
        <dbReference type="ARBA" id="ARBA00022853"/>
    </source>
</evidence>
<feature type="region of interest" description="Disordered" evidence="12">
    <location>
        <begin position="343"/>
        <end position="415"/>
    </location>
</feature>
<dbReference type="InterPro" id="IPR021654">
    <property type="entry name" value="EZH1/EZH2"/>
</dbReference>
<keyword evidence="8" id="KW-0805">Transcription regulation</keyword>
<dbReference type="eggNOG" id="KOG1079">
    <property type="taxonomic scope" value="Eukaryota"/>
</dbReference>
<dbReference type="GeneTree" id="ENSGT00940000156604"/>
<keyword evidence="16" id="KW-1185">Reference proteome</keyword>
<dbReference type="PANTHER" id="PTHR45747">
    <property type="entry name" value="HISTONE-LYSINE N-METHYLTRANSFERASE E(Z)"/>
    <property type="match status" value="1"/>
</dbReference>